<protein>
    <submittedName>
        <fullName evidence="1">Uncharacterized protein</fullName>
    </submittedName>
</protein>
<dbReference type="EMBL" id="AP015030">
    <property type="protein sequence ID" value="BAW26655.1"/>
    <property type="molecule type" value="Genomic_DNA"/>
</dbReference>
<keyword evidence="1" id="KW-0614">Plasmid</keyword>
<evidence type="ECO:0000313" key="2">
    <source>
        <dbReference type="Proteomes" id="UP000218731"/>
    </source>
</evidence>
<proteinExistence type="predicted"/>
<evidence type="ECO:0000313" key="1">
    <source>
        <dbReference type="EMBL" id="BAW26655.1"/>
    </source>
</evidence>
<dbReference type="RefSeq" id="WP_020308260.1">
    <property type="nucleotide sequence ID" value="NZ_AP015030.1"/>
</dbReference>
<geneLocation type="plasmid" evidence="2">
    <name>pkf715a dna</name>
</geneLocation>
<name>A0A1L7NMG5_PSEPU</name>
<dbReference type="Proteomes" id="UP000218731">
    <property type="component" value="Plasmid pKF715A"/>
</dbReference>
<reference evidence="1 2" key="1">
    <citation type="submission" date="2015-11" db="EMBL/GenBank/DDBJ databases">
        <title>Complete genome sequencing of a biphenyl-degrading bacterium, Pseudomonas putida KF715 (=NBRC110667).</title>
        <authorList>
            <person name="Suenaga H."/>
            <person name="Fujihara N."/>
            <person name="Watanabe T."/>
            <person name="Hirose J."/>
            <person name="Kimura N."/>
            <person name="Yamazoe A."/>
            <person name="Hosoyama A."/>
            <person name="Shimodaira J."/>
            <person name="Furukawa K."/>
        </authorList>
    </citation>
    <scope>NUCLEOTIDE SEQUENCE [LARGE SCALE GENOMIC DNA]</scope>
    <source>
        <strain evidence="1 2">KF715</strain>
        <plasmid evidence="2">Plasmid pkf715a dna</plasmid>
    </source>
</reference>
<organism evidence="1 2">
    <name type="scientific">Pseudomonas putida</name>
    <name type="common">Arthrobacter siderocapsulatus</name>
    <dbReference type="NCBI Taxonomy" id="303"/>
    <lineage>
        <taxon>Bacteria</taxon>
        <taxon>Pseudomonadati</taxon>
        <taxon>Pseudomonadota</taxon>
        <taxon>Gammaproteobacteria</taxon>
        <taxon>Pseudomonadales</taxon>
        <taxon>Pseudomonadaceae</taxon>
        <taxon>Pseudomonas</taxon>
    </lineage>
</organism>
<accession>A0A1L7NMG5</accession>
<sequence>MHPSIGRLNGGKFYSYLNGYHAEPFVGSLEEVEVAMGLRTQPTPSPAEPAAAKRKCFDVTMRFQYPAWDEVDGIVYRSIEADSKSEANAMAKRMADQDGHLAGGKGRVTFSACEQ</sequence>
<dbReference type="AlphaFoldDB" id="A0A1L7NMG5"/>
<gene>
    <name evidence="1" type="ORF">KF715C_pA1500</name>
</gene>